<dbReference type="Proteomes" id="UP000540423">
    <property type="component" value="Unassembled WGS sequence"/>
</dbReference>
<proteinExistence type="predicted"/>
<reference evidence="2 3" key="1">
    <citation type="submission" date="2020-08" db="EMBL/GenBank/DDBJ databases">
        <title>Genomic Encyclopedia of Type Strains, Phase IV (KMG-IV): sequencing the most valuable type-strain genomes for metagenomic binning, comparative biology and taxonomic classification.</title>
        <authorList>
            <person name="Goeker M."/>
        </authorList>
    </citation>
    <scope>NUCLEOTIDE SEQUENCE [LARGE SCALE GENOMIC DNA]</scope>
    <source>
        <strain evidence="2 3">DSM 40141</strain>
    </source>
</reference>
<feature type="compositionally biased region" description="Polar residues" evidence="1">
    <location>
        <begin position="10"/>
        <end position="23"/>
    </location>
</feature>
<keyword evidence="3" id="KW-1185">Reference proteome</keyword>
<gene>
    <name evidence="2" type="ORF">HNQ79_003703</name>
</gene>
<dbReference type="AlphaFoldDB" id="A0A7X0LQM7"/>
<evidence type="ECO:0000313" key="3">
    <source>
        <dbReference type="Proteomes" id="UP000540423"/>
    </source>
</evidence>
<comment type="caution">
    <text evidence="2">The sequence shown here is derived from an EMBL/GenBank/DDBJ whole genome shotgun (WGS) entry which is preliminary data.</text>
</comment>
<evidence type="ECO:0000313" key="2">
    <source>
        <dbReference type="EMBL" id="MBB6437220.1"/>
    </source>
</evidence>
<protein>
    <submittedName>
        <fullName evidence="2">Uncharacterized protein</fullName>
    </submittedName>
</protein>
<organism evidence="2 3">
    <name type="scientific">Streptomyces candidus</name>
    <dbReference type="NCBI Taxonomy" id="67283"/>
    <lineage>
        <taxon>Bacteria</taxon>
        <taxon>Bacillati</taxon>
        <taxon>Actinomycetota</taxon>
        <taxon>Actinomycetes</taxon>
        <taxon>Kitasatosporales</taxon>
        <taxon>Streptomycetaceae</taxon>
        <taxon>Streptomyces</taxon>
    </lineage>
</organism>
<dbReference type="EMBL" id="JACHEM010000009">
    <property type="protein sequence ID" value="MBB6437220.1"/>
    <property type="molecule type" value="Genomic_DNA"/>
</dbReference>
<name>A0A7X0LQM7_9ACTN</name>
<accession>A0A7X0LQM7</accession>
<feature type="region of interest" description="Disordered" evidence="1">
    <location>
        <begin position="1"/>
        <end position="43"/>
    </location>
</feature>
<evidence type="ECO:0000256" key="1">
    <source>
        <dbReference type="SAM" id="MobiDB-lite"/>
    </source>
</evidence>
<sequence length="43" mass="4491">MAMHDDVGTSCASTNATPETSFAPTPPLNSPMAWTGNRPSRGQ</sequence>